<organism evidence="9 10">
    <name type="scientific">Canis lupus familiaris</name>
    <name type="common">Dog</name>
    <name type="synonym">Canis familiaris</name>
    <dbReference type="NCBI Taxonomy" id="9615"/>
    <lineage>
        <taxon>Eukaryota</taxon>
        <taxon>Metazoa</taxon>
        <taxon>Chordata</taxon>
        <taxon>Craniata</taxon>
        <taxon>Vertebrata</taxon>
        <taxon>Euteleostomi</taxon>
        <taxon>Mammalia</taxon>
        <taxon>Eutheria</taxon>
        <taxon>Laurasiatheria</taxon>
        <taxon>Carnivora</taxon>
        <taxon>Caniformia</taxon>
        <taxon>Canidae</taxon>
        <taxon>Canis</taxon>
    </lineage>
</organism>
<dbReference type="Ensembl" id="ENSCAFT00845011017.1">
    <property type="protein sequence ID" value="ENSCAFP00845008596.1"/>
    <property type="gene ID" value="ENSCAFG00845006207.1"/>
</dbReference>
<evidence type="ECO:0000313" key="10">
    <source>
        <dbReference type="Proteomes" id="UP000805418"/>
    </source>
</evidence>
<keyword evidence="4" id="KW-0863">Zinc-finger</keyword>
<evidence type="ECO:0000256" key="8">
    <source>
        <dbReference type="ARBA" id="ARBA00023242"/>
    </source>
</evidence>
<reference evidence="9" key="1">
    <citation type="submission" date="2020-03" db="EMBL/GenBank/DDBJ databases">
        <title>Long-read based genome assembly of a Labrador retriever dog.</title>
        <authorList>
            <person name="Eory L."/>
            <person name="Zhang W."/>
            <person name="Schoenebeck J."/>
        </authorList>
    </citation>
    <scope>NUCLEOTIDE SEQUENCE [LARGE SCALE GENOMIC DNA]</scope>
    <source>
        <strain evidence="9">Labrador retriever</strain>
    </source>
</reference>
<reference evidence="9" key="2">
    <citation type="submission" date="2025-08" db="UniProtKB">
        <authorList>
            <consortium name="Ensembl"/>
        </authorList>
    </citation>
    <scope>IDENTIFICATION</scope>
    <source>
        <strain evidence="9">Boxer</strain>
    </source>
</reference>
<keyword evidence="3" id="KW-0677">Repeat</keyword>
<gene>
    <name evidence="9" type="primary">DPF1</name>
</gene>
<evidence type="ECO:0000256" key="7">
    <source>
        <dbReference type="ARBA" id="ARBA00023163"/>
    </source>
</evidence>
<comment type="subcellular location">
    <subcellularLocation>
        <location evidence="1">Nucleus</location>
    </subcellularLocation>
</comment>
<reference evidence="9" key="3">
    <citation type="submission" date="2025-09" db="UniProtKB">
        <authorList>
            <consortium name="Ensembl"/>
        </authorList>
    </citation>
    <scope>IDENTIFICATION</scope>
    <source>
        <strain evidence="9">Boxer</strain>
    </source>
</reference>
<evidence type="ECO:0000313" key="9">
    <source>
        <dbReference type="Ensembl" id="ENSCAFP00845008596.1"/>
    </source>
</evidence>
<evidence type="ECO:0000256" key="3">
    <source>
        <dbReference type="ARBA" id="ARBA00022737"/>
    </source>
</evidence>
<dbReference type="GeneTree" id="ENSGT00940000160692"/>
<sequence>MARGPCTVGDAQNQSLGEDFYREAIEHCRSYNARLCAERSLRLPFLDSQTGVAQNNCYIWMEKTHRGPGLAPGQIYTYPARCWRKKRRLNILEDPRLRPCEYKIDCEAPLKKEGGLPEGPVLEALLCAETGEKKIELKEEETIMDCQKQQLLEFPHDLEVEDLEDDIPRRKNRAKGKVLPLNFSPSPHPSVAEPVYWAHTMVRPCPSLTLF</sequence>
<dbReference type="Proteomes" id="UP000805418">
    <property type="component" value="Chromosome 1"/>
</dbReference>
<accession>A0A8I3MWR2</accession>
<dbReference type="AlphaFoldDB" id="A0A8I3MWR2"/>
<keyword evidence="10" id="KW-1185">Reference proteome</keyword>
<evidence type="ECO:0000256" key="6">
    <source>
        <dbReference type="ARBA" id="ARBA00023015"/>
    </source>
</evidence>
<keyword evidence="2" id="KW-0479">Metal-binding</keyword>
<dbReference type="GO" id="GO:0008270">
    <property type="term" value="F:zinc ion binding"/>
    <property type="evidence" value="ECO:0007669"/>
    <property type="project" value="UniProtKB-KW"/>
</dbReference>
<evidence type="ECO:0000256" key="1">
    <source>
        <dbReference type="ARBA" id="ARBA00004123"/>
    </source>
</evidence>
<proteinExistence type="predicted"/>
<keyword evidence="5" id="KW-0862">Zinc</keyword>
<dbReference type="GO" id="GO:0005634">
    <property type="term" value="C:nucleus"/>
    <property type="evidence" value="ECO:0007669"/>
    <property type="project" value="UniProtKB-SubCell"/>
</dbReference>
<dbReference type="InterPro" id="IPR025750">
    <property type="entry name" value="DPF1-3_N"/>
</dbReference>
<keyword evidence="6" id="KW-0805">Transcription regulation</keyword>
<keyword evidence="7" id="KW-0804">Transcription</keyword>
<evidence type="ECO:0000256" key="4">
    <source>
        <dbReference type="ARBA" id="ARBA00022771"/>
    </source>
</evidence>
<protein>
    <submittedName>
        <fullName evidence="9">Double PHD fingers 1</fullName>
    </submittedName>
</protein>
<dbReference type="PANTHER" id="PTHR45888:SF14">
    <property type="entry name" value="ZINC FINGER PROTEIN NEURO-D4"/>
    <property type="match status" value="1"/>
</dbReference>
<keyword evidence="8" id="KW-0539">Nucleus</keyword>
<dbReference type="OrthoDB" id="1903104at2759"/>
<name>A0A8I3MWR2_CANLF</name>
<evidence type="ECO:0000256" key="5">
    <source>
        <dbReference type="ARBA" id="ARBA00022833"/>
    </source>
</evidence>
<dbReference type="PANTHER" id="PTHR45888">
    <property type="entry name" value="HL01030P-RELATED"/>
    <property type="match status" value="1"/>
</dbReference>
<dbReference type="Pfam" id="PF14051">
    <property type="entry name" value="DPF1-3_N"/>
    <property type="match status" value="1"/>
</dbReference>
<evidence type="ECO:0000256" key="2">
    <source>
        <dbReference type="ARBA" id="ARBA00022723"/>
    </source>
</evidence>